<dbReference type="EMBL" id="WHJC01000233">
    <property type="protein sequence ID" value="MPQ44508.1"/>
    <property type="molecule type" value="Genomic_DNA"/>
</dbReference>
<name>A0A6I1MPV8_9CLOT</name>
<dbReference type="InterPro" id="IPR018702">
    <property type="entry name" value="DUF2207"/>
</dbReference>
<reference evidence="2 3" key="1">
    <citation type="submission" date="2019-10" db="EMBL/GenBank/DDBJ databases">
        <title>The Genome Sequence of Clostridium tarantellae Isolated from Fish Brain.</title>
        <authorList>
            <person name="Bano L."/>
            <person name="Kiel M."/>
            <person name="Sales G."/>
            <person name="Doxey A.C."/>
            <person name="Mansfield M.J."/>
            <person name="Schiavone M."/>
            <person name="Rossetto O."/>
            <person name="Pirazzini M."/>
            <person name="Dobrindt U."/>
            <person name="Montecucco C."/>
        </authorList>
    </citation>
    <scope>NUCLEOTIDE SEQUENCE [LARGE SCALE GENOMIC DNA]</scope>
    <source>
        <strain evidence="2 3">DSM 3997</strain>
    </source>
</reference>
<dbReference type="Proteomes" id="UP000430345">
    <property type="component" value="Unassembled WGS sequence"/>
</dbReference>
<sequence>MNKNFSKFLVKCLLPLFLLVFFSIPIKAKGNEKSYTIENLLINATITKEGNLNVEESITYNFKGNFNGINRSLSLNGCNGYKIQDISVIDNNNVTKDVKYEVNNDGNYENLKVYSKSENEKKTFKFKYTVLDNVKNYGDFGQLNWDFYDANGKISVDNVKLTLSLQNEKFDLNTLKYTAYVDDGGFQTSNTENSIILEGKNLTSLLALKVDFQPNFLTTAPINYDETNDNNYNANDKNNIDNDNKSSNEITEVIAGFVGLLGIIGGAIFFHNKKTNEEIKSYRDNYTFFKEKILKTPPSNMSPALVNLLVNKKLTIEAIPATLFYLCKLGYYDVNEVIYKNENNIEEKDLYFTRKKDIKEDESSKGFFIHWFKLYEVDFKISLKHIEKIVASIEGSKEFKEKNTIWENILKEEANTLGFYTKIKSKKILTNEYENEKIKWLAYKAYLVACIKGNSTLLKDDINRHLIYALALNVDELQDDSFINKLNDALNYDDSENIYGFNFPYFLMYNMFIWNEINDNIVNNINSNNLNNSNSDNFSGFSGGSDFSGGGGGGSDAF</sequence>
<feature type="domain" description="DUF2207" evidence="1">
    <location>
        <begin position="36"/>
        <end position="201"/>
    </location>
</feature>
<evidence type="ECO:0000313" key="2">
    <source>
        <dbReference type="EMBL" id="MPQ44508.1"/>
    </source>
</evidence>
<gene>
    <name evidence="2" type="ORF">GBZ86_12195</name>
</gene>
<evidence type="ECO:0000313" key="3">
    <source>
        <dbReference type="Proteomes" id="UP000430345"/>
    </source>
</evidence>
<keyword evidence="3" id="KW-1185">Reference proteome</keyword>
<comment type="caution">
    <text evidence="2">The sequence shown here is derived from an EMBL/GenBank/DDBJ whole genome shotgun (WGS) entry which is preliminary data.</text>
</comment>
<dbReference type="RefSeq" id="WP_152891042.1">
    <property type="nucleotide sequence ID" value="NZ_WHJC01000233.1"/>
</dbReference>
<accession>A0A6I1MPV8</accession>
<organism evidence="2 3">
    <name type="scientific">Clostridium tarantellae</name>
    <dbReference type="NCBI Taxonomy" id="39493"/>
    <lineage>
        <taxon>Bacteria</taxon>
        <taxon>Bacillati</taxon>
        <taxon>Bacillota</taxon>
        <taxon>Clostridia</taxon>
        <taxon>Eubacteriales</taxon>
        <taxon>Clostridiaceae</taxon>
        <taxon>Clostridium</taxon>
    </lineage>
</organism>
<dbReference type="Pfam" id="PF09972">
    <property type="entry name" value="DUF2207"/>
    <property type="match status" value="1"/>
</dbReference>
<dbReference type="AlphaFoldDB" id="A0A6I1MPV8"/>
<proteinExistence type="predicted"/>
<evidence type="ECO:0000259" key="1">
    <source>
        <dbReference type="Pfam" id="PF09972"/>
    </source>
</evidence>
<protein>
    <submittedName>
        <fullName evidence="2">DUF2207 domain-containing protein</fullName>
    </submittedName>
</protein>
<dbReference type="OrthoDB" id="5507254at2"/>